<keyword evidence="3" id="KW-0012">Acyltransferase</keyword>
<comment type="caution">
    <text evidence="3">The sequence shown here is derived from an EMBL/GenBank/DDBJ whole genome shotgun (WGS) entry which is preliminary data.</text>
</comment>
<dbReference type="Gene3D" id="3.60.60.10">
    <property type="entry name" value="Penicillin V Acylase, Chain A"/>
    <property type="match status" value="1"/>
</dbReference>
<reference evidence="4" key="1">
    <citation type="journal article" date="2019" name="Int. J. Syst. Evol. Microbiol.">
        <title>The Global Catalogue of Microorganisms (GCM) 10K type strain sequencing project: providing services to taxonomists for standard genome sequencing and annotation.</title>
        <authorList>
            <consortium name="The Broad Institute Genomics Platform"/>
            <consortium name="The Broad Institute Genome Sequencing Center for Infectious Disease"/>
            <person name="Wu L."/>
            <person name="Ma J."/>
        </authorList>
    </citation>
    <scope>NUCLEOTIDE SEQUENCE [LARGE SCALE GENOMIC DNA]</scope>
    <source>
        <strain evidence="4">JCM 18409</strain>
    </source>
</reference>
<proteinExistence type="predicted"/>
<dbReference type="InterPro" id="IPR047801">
    <property type="entry name" value="Peptidase_C45"/>
</dbReference>
<dbReference type="NCBIfam" id="NF040521">
    <property type="entry name" value="C45_proenzyme"/>
    <property type="match status" value="1"/>
</dbReference>
<dbReference type="Gene3D" id="1.10.10.2120">
    <property type="match status" value="1"/>
</dbReference>
<dbReference type="EMBL" id="BAABKB010000037">
    <property type="protein sequence ID" value="GAA5031887.1"/>
    <property type="molecule type" value="Genomic_DNA"/>
</dbReference>
<sequence>MTSSVPFPRPDRRPHVSVTAADPYDRGHARGRQLGPDLHGAIDVYDRLFALGGIRPGTVRDDAHRALDAVGDFRPALRAQIEGLADGAGIETWQAAALNARTEILARSREVPPGECSTVVRRLPTEYGGHTHLGVQTWDWHVELSPYWHTLDCAGGTHRYVGITEHGILAKIGVNSAGLALHFNILGHRDDRVGGLPVHVLAALVLEEADSVDHARRLLRDAPIASSGSFMLFDTRQALLLDISPAGVFEAPPVAEGTHLRTNHFLTPVPAEHEKSWLYQPDSSERHAFLRRRLEQGGTGLTHAEGGGLVEQLITGPGEPPVTCVPDMDGPTGRRWASLATVLLDPAARTARVLDGTPAEHATRPWHVLRA</sequence>
<dbReference type="GO" id="GO:0016746">
    <property type="term" value="F:acyltransferase activity"/>
    <property type="evidence" value="ECO:0007669"/>
    <property type="project" value="UniProtKB-KW"/>
</dbReference>
<dbReference type="PANTHER" id="PTHR34180">
    <property type="entry name" value="PEPTIDASE C45"/>
    <property type="match status" value="1"/>
</dbReference>
<dbReference type="Proteomes" id="UP001501759">
    <property type="component" value="Unassembled WGS sequence"/>
</dbReference>
<dbReference type="Pfam" id="PF03417">
    <property type="entry name" value="AAT"/>
    <property type="match status" value="1"/>
</dbReference>
<evidence type="ECO:0000259" key="2">
    <source>
        <dbReference type="Pfam" id="PF03417"/>
    </source>
</evidence>
<keyword evidence="4" id="KW-1185">Reference proteome</keyword>
<dbReference type="InterPro" id="IPR047794">
    <property type="entry name" value="C45_proenzyme-like"/>
</dbReference>
<protein>
    <submittedName>
        <fullName evidence="3">C45 family autoproteolytic acyltransferase/hydolase</fullName>
    </submittedName>
</protein>
<name>A0ABP9JJG6_9ACTN</name>
<feature type="region of interest" description="Disordered" evidence="1">
    <location>
        <begin position="1"/>
        <end position="32"/>
    </location>
</feature>
<dbReference type="PANTHER" id="PTHR34180:SF1">
    <property type="entry name" value="BETA-ALANYL-DOPAMINE_CARCININE HYDROLASE"/>
    <property type="match status" value="1"/>
</dbReference>
<dbReference type="RefSeq" id="WP_345657160.1">
    <property type="nucleotide sequence ID" value="NZ_BAABKB010000037.1"/>
</dbReference>
<evidence type="ECO:0000313" key="4">
    <source>
        <dbReference type="Proteomes" id="UP001501759"/>
    </source>
</evidence>
<accession>A0ABP9JJG6</accession>
<evidence type="ECO:0000256" key="1">
    <source>
        <dbReference type="SAM" id="MobiDB-lite"/>
    </source>
</evidence>
<keyword evidence="3" id="KW-0808">Transferase</keyword>
<evidence type="ECO:0000313" key="3">
    <source>
        <dbReference type="EMBL" id="GAA5031887.1"/>
    </source>
</evidence>
<feature type="domain" description="Peptidase C45 hydrolase" evidence="2">
    <location>
        <begin position="133"/>
        <end position="296"/>
    </location>
</feature>
<organism evidence="3 4">
    <name type="scientific">Streptomyces siamensis</name>
    <dbReference type="NCBI Taxonomy" id="1274986"/>
    <lineage>
        <taxon>Bacteria</taxon>
        <taxon>Bacillati</taxon>
        <taxon>Actinomycetota</taxon>
        <taxon>Actinomycetes</taxon>
        <taxon>Kitasatosporales</taxon>
        <taxon>Streptomycetaceae</taxon>
        <taxon>Streptomyces</taxon>
    </lineage>
</organism>
<dbReference type="InterPro" id="IPR005079">
    <property type="entry name" value="Peptidase_C45_hydrolase"/>
</dbReference>
<gene>
    <name evidence="3" type="ORF">GCM10023335_73640</name>
</gene>